<proteinExistence type="predicted"/>
<reference evidence="1" key="1">
    <citation type="submission" date="2023-12" db="EMBL/GenBank/DDBJ databases">
        <title>Genome assembly of Anisodus tanguticus.</title>
        <authorList>
            <person name="Wang Y.-J."/>
        </authorList>
    </citation>
    <scope>NUCLEOTIDE SEQUENCE</scope>
    <source>
        <strain evidence="1">KB-2021</strain>
        <tissue evidence="1">Leaf</tissue>
    </source>
</reference>
<evidence type="ECO:0000313" key="2">
    <source>
        <dbReference type="Proteomes" id="UP001291623"/>
    </source>
</evidence>
<evidence type="ECO:0000313" key="1">
    <source>
        <dbReference type="EMBL" id="KAK4375191.1"/>
    </source>
</evidence>
<sequence length="75" mass="8832">MNDEWWDSIGYFLKCTKPIISMLKNVNLDSSKLHLIYDMWDTMSEKVKVIVFKYEGKNLTISQSIFLYNSRNSCG</sequence>
<dbReference type="EMBL" id="JAVYJV010000003">
    <property type="protein sequence ID" value="KAK4375191.1"/>
    <property type="molecule type" value="Genomic_DNA"/>
</dbReference>
<gene>
    <name evidence="1" type="ORF">RND71_005868</name>
</gene>
<protein>
    <submittedName>
        <fullName evidence="1">Uncharacterized protein</fullName>
    </submittedName>
</protein>
<dbReference type="AlphaFoldDB" id="A0AAE1VSR5"/>
<organism evidence="1 2">
    <name type="scientific">Anisodus tanguticus</name>
    <dbReference type="NCBI Taxonomy" id="243964"/>
    <lineage>
        <taxon>Eukaryota</taxon>
        <taxon>Viridiplantae</taxon>
        <taxon>Streptophyta</taxon>
        <taxon>Embryophyta</taxon>
        <taxon>Tracheophyta</taxon>
        <taxon>Spermatophyta</taxon>
        <taxon>Magnoliopsida</taxon>
        <taxon>eudicotyledons</taxon>
        <taxon>Gunneridae</taxon>
        <taxon>Pentapetalae</taxon>
        <taxon>asterids</taxon>
        <taxon>lamiids</taxon>
        <taxon>Solanales</taxon>
        <taxon>Solanaceae</taxon>
        <taxon>Solanoideae</taxon>
        <taxon>Hyoscyameae</taxon>
        <taxon>Anisodus</taxon>
    </lineage>
</organism>
<name>A0AAE1VSR5_9SOLA</name>
<dbReference type="Proteomes" id="UP001291623">
    <property type="component" value="Unassembled WGS sequence"/>
</dbReference>
<keyword evidence="2" id="KW-1185">Reference proteome</keyword>
<comment type="caution">
    <text evidence="1">The sequence shown here is derived from an EMBL/GenBank/DDBJ whole genome shotgun (WGS) entry which is preliminary data.</text>
</comment>
<accession>A0AAE1VSR5</accession>